<sequence>MNFEHGVRRLLDLIEAEIPHVRNTLTALLPIESLPPTLALPFSAPNCYSEELVLFVLVSSLHGSDFHANTARQHWQTVWTWLATRFRTTPIRPAAFATLWNIVWTITVAGDPVFRTDIAEFLVDNVVHPGAYPIVVRDLLRWLLERVAPVDLYSASQGPDKPADPSLLSDSIRRLLDYCAQLLYNDLGMRDLEIRQSARGLLRKAGCLPHLETCNNPMALQKRSWFNQMMAILRSPSSTAANVIATELVDFFLSIHSPEEIFPIFLRITDTSEVSQKWTICLANWLARMQSFPGSMEVDGGFRQLMDNSTPMGEFDDTSLPTALAELCHLLPIAPIEYTHYLLYGLVRLASHSIDASRERPSPDTAIGPIWTSAIQLLLDYITALGTHPMFNIPDDNRPYLLLMGVYVLTSLVSHRRLDSTLLDPSVHSVATPSLVRAPPSFEEYQLYLRSWSAIHTLLTDRFPHTPRLGPGEYSSIPPPDLTLGRVVDNPSVVPVVDSAVAGFWALALWDYHLLRLVMSMPSSVFTCPLHQFSIQQWAHLTWPRIYRSPAPALTTGDRRTGLSGLRDSVSSQCDSTDFSYAPMSFLEARCDGLVFKK</sequence>
<dbReference type="EMBL" id="ML002806">
    <property type="protein sequence ID" value="RKP35715.1"/>
    <property type="molecule type" value="Genomic_DNA"/>
</dbReference>
<organism evidence="1 2">
    <name type="scientific">Dimargaris cristalligena</name>
    <dbReference type="NCBI Taxonomy" id="215637"/>
    <lineage>
        <taxon>Eukaryota</taxon>
        <taxon>Fungi</taxon>
        <taxon>Fungi incertae sedis</taxon>
        <taxon>Zoopagomycota</taxon>
        <taxon>Kickxellomycotina</taxon>
        <taxon>Dimargaritomycetes</taxon>
        <taxon>Dimargaritales</taxon>
        <taxon>Dimargaritaceae</taxon>
        <taxon>Dimargaris</taxon>
    </lineage>
</organism>
<evidence type="ECO:0000313" key="2">
    <source>
        <dbReference type="Proteomes" id="UP000268162"/>
    </source>
</evidence>
<name>A0A4P9ZQW5_9FUNG</name>
<accession>A0A4P9ZQW5</accession>
<gene>
    <name evidence="1" type="ORF">BJ085DRAFT_36537</name>
</gene>
<dbReference type="AlphaFoldDB" id="A0A4P9ZQW5"/>
<dbReference type="Proteomes" id="UP000268162">
    <property type="component" value="Unassembled WGS sequence"/>
</dbReference>
<protein>
    <submittedName>
        <fullName evidence="1">Uncharacterized protein</fullName>
    </submittedName>
</protein>
<evidence type="ECO:0000313" key="1">
    <source>
        <dbReference type="EMBL" id="RKP35715.1"/>
    </source>
</evidence>
<keyword evidence="2" id="KW-1185">Reference proteome</keyword>
<reference evidence="2" key="1">
    <citation type="journal article" date="2018" name="Nat. Microbiol.">
        <title>Leveraging single-cell genomics to expand the fungal tree of life.</title>
        <authorList>
            <person name="Ahrendt S.R."/>
            <person name="Quandt C.A."/>
            <person name="Ciobanu D."/>
            <person name="Clum A."/>
            <person name="Salamov A."/>
            <person name="Andreopoulos B."/>
            <person name="Cheng J.F."/>
            <person name="Woyke T."/>
            <person name="Pelin A."/>
            <person name="Henrissat B."/>
            <person name="Reynolds N.K."/>
            <person name="Benny G.L."/>
            <person name="Smith M.E."/>
            <person name="James T.Y."/>
            <person name="Grigoriev I.V."/>
        </authorList>
    </citation>
    <scope>NUCLEOTIDE SEQUENCE [LARGE SCALE GENOMIC DNA]</scope>
    <source>
        <strain evidence="2">RSA 468</strain>
    </source>
</reference>
<proteinExistence type="predicted"/>